<dbReference type="PROSITE" id="PS51186">
    <property type="entry name" value="GNAT"/>
    <property type="match status" value="1"/>
</dbReference>
<feature type="region of interest" description="Disordered" evidence="1">
    <location>
        <begin position="266"/>
        <end position="288"/>
    </location>
</feature>
<evidence type="ECO:0000259" key="2">
    <source>
        <dbReference type="PROSITE" id="PS51186"/>
    </source>
</evidence>
<dbReference type="Gene3D" id="3.40.630.30">
    <property type="match status" value="1"/>
</dbReference>
<dbReference type="CDD" id="cd04301">
    <property type="entry name" value="NAT_SF"/>
    <property type="match status" value="1"/>
</dbReference>
<organism evidence="3 4">
    <name type="scientific">Diaporthe vaccinii</name>
    <dbReference type="NCBI Taxonomy" id="105482"/>
    <lineage>
        <taxon>Eukaryota</taxon>
        <taxon>Fungi</taxon>
        <taxon>Dikarya</taxon>
        <taxon>Ascomycota</taxon>
        <taxon>Pezizomycotina</taxon>
        <taxon>Sordariomycetes</taxon>
        <taxon>Sordariomycetidae</taxon>
        <taxon>Diaporthales</taxon>
        <taxon>Diaporthaceae</taxon>
        <taxon>Diaporthe</taxon>
        <taxon>Diaporthe eres species complex</taxon>
    </lineage>
</organism>
<proteinExistence type="predicted"/>
<dbReference type="Pfam" id="PF00583">
    <property type="entry name" value="Acetyltransf_1"/>
    <property type="match status" value="1"/>
</dbReference>
<dbReference type="PANTHER" id="PTHR42791">
    <property type="entry name" value="GNAT FAMILY ACETYLTRANSFERASE"/>
    <property type="match status" value="1"/>
</dbReference>
<sequence length="308" mass="34196">MPFTIEKASLADAKAIADIYQDRPVTAWNRLTHGTVDPSVLNAGLEDMFAESLRDPDEVLFLARDEDDPDRKVVSYVNLAARPALTPMTDEEIKQQNAKYHARLMPGLDGPLLIEMWEKLDRMREQVLAGRACRHFFLDNVGTLQAYQGRGIATMLLRRVLAEYPDREGLPVFLDTSGDEDGRAWPLYERLGFTKTMPALDSGPSIPIYHQPCPRQRSLPVSVYTNPPPFSSTVPYPSAAHSLSTSRNTSSRAVGAAAALRCTVSRLSSGRPSRTQRMSGVHTPHDTGTLSWLSGRRGCLGSMRCRNR</sequence>
<dbReference type="SUPFAM" id="SSF55729">
    <property type="entry name" value="Acyl-CoA N-acyltransferases (Nat)"/>
    <property type="match status" value="1"/>
</dbReference>
<accession>A0ABR4E9T2</accession>
<comment type="caution">
    <text evidence="3">The sequence shown here is derived from an EMBL/GenBank/DDBJ whole genome shotgun (WGS) entry which is preliminary data.</text>
</comment>
<dbReference type="InterPro" id="IPR052523">
    <property type="entry name" value="Trichothecene_AcTrans"/>
</dbReference>
<dbReference type="InterPro" id="IPR016181">
    <property type="entry name" value="Acyl_CoA_acyltransferase"/>
</dbReference>
<dbReference type="Proteomes" id="UP001600888">
    <property type="component" value="Unassembled WGS sequence"/>
</dbReference>
<evidence type="ECO:0000313" key="3">
    <source>
        <dbReference type="EMBL" id="KAL2279101.1"/>
    </source>
</evidence>
<evidence type="ECO:0000256" key="1">
    <source>
        <dbReference type="SAM" id="MobiDB-lite"/>
    </source>
</evidence>
<gene>
    <name evidence="3" type="ORF">FJTKL_13676</name>
</gene>
<reference evidence="3 4" key="1">
    <citation type="submission" date="2024-03" db="EMBL/GenBank/DDBJ databases">
        <title>A high-quality draft genome sequence of Diaporthe vaccinii, a causative agent of upright dieback and viscid rot disease in cranberry plants.</title>
        <authorList>
            <person name="Sarrasin M."/>
            <person name="Lang B.F."/>
            <person name="Burger G."/>
        </authorList>
    </citation>
    <scope>NUCLEOTIDE SEQUENCE [LARGE SCALE GENOMIC DNA]</scope>
    <source>
        <strain evidence="3 4">IS7</strain>
    </source>
</reference>
<dbReference type="PANTHER" id="PTHR42791:SF2">
    <property type="entry name" value="N-ACETYLTRANSFERASE DOMAIN-CONTAINING PROTEIN"/>
    <property type="match status" value="1"/>
</dbReference>
<feature type="domain" description="N-acetyltransferase" evidence="2">
    <location>
        <begin position="72"/>
        <end position="220"/>
    </location>
</feature>
<dbReference type="EMBL" id="JBAWTH010000079">
    <property type="protein sequence ID" value="KAL2279101.1"/>
    <property type="molecule type" value="Genomic_DNA"/>
</dbReference>
<keyword evidence="4" id="KW-1185">Reference proteome</keyword>
<protein>
    <recommendedName>
        <fullName evidence="2">N-acetyltransferase domain-containing protein</fullName>
    </recommendedName>
</protein>
<feature type="compositionally biased region" description="Polar residues" evidence="1">
    <location>
        <begin position="266"/>
        <end position="278"/>
    </location>
</feature>
<dbReference type="InterPro" id="IPR000182">
    <property type="entry name" value="GNAT_dom"/>
</dbReference>
<evidence type="ECO:0000313" key="4">
    <source>
        <dbReference type="Proteomes" id="UP001600888"/>
    </source>
</evidence>
<name>A0ABR4E9T2_9PEZI</name>